<dbReference type="Gene3D" id="1.10.3210.10">
    <property type="entry name" value="Hypothetical protein af1432"/>
    <property type="match status" value="2"/>
</dbReference>
<evidence type="ECO:0000256" key="2">
    <source>
        <dbReference type="SAM" id="Phobius"/>
    </source>
</evidence>
<evidence type="ECO:0000313" key="6">
    <source>
        <dbReference type="Proteomes" id="UP000010164"/>
    </source>
</evidence>
<dbReference type="AlphaFoldDB" id="L0W9U1"/>
<evidence type="ECO:0000313" key="5">
    <source>
        <dbReference type="EMBL" id="EKF73513.1"/>
    </source>
</evidence>
<dbReference type="CDD" id="cd00077">
    <property type="entry name" value="HDc"/>
    <property type="match status" value="2"/>
</dbReference>
<dbReference type="GO" id="GO:0016020">
    <property type="term" value="C:membrane"/>
    <property type="evidence" value="ECO:0007669"/>
    <property type="project" value="InterPro"/>
</dbReference>
<dbReference type="SMART" id="SM00062">
    <property type="entry name" value="PBPb"/>
    <property type="match status" value="1"/>
</dbReference>
<gene>
    <name evidence="5" type="ORF">A11A3_13285</name>
</gene>
<dbReference type="eggNOG" id="COG2206">
    <property type="taxonomic scope" value="Bacteria"/>
</dbReference>
<keyword evidence="2" id="KW-1133">Transmembrane helix</keyword>
<dbReference type="OrthoDB" id="9764808at2"/>
<dbReference type="eggNOG" id="COG3437">
    <property type="taxonomic scope" value="Bacteria"/>
</dbReference>
<reference evidence="5 6" key="1">
    <citation type="journal article" date="2012" name="J. Bacteriol.">
        <title>Genome Sequence of the Alkane-Degrading Bacterium Alcanivorax hongdengensis Type Strain A-11-3.</title>
        <authorList>
            <person name="Lai Q."/>
            <person name="Shao Z."/>
        </authorList>
    </citation>
    <scope>NUCLEOTIDE SEQUENCE [LARGE SCALE GENOMIC DNA]</scope>
    <source>
        <strain evidence="5 6">A-11-3</strain>
    </source>
</reference>
<keyword evidence="6" id="KW-1185">Reference proteome</keyword>
<keyword evidence="5" id="KW-0378">Hydrolase</keyword>
<dbReference type="SUPFAM" id="SSF109604">
    <property type="entry name" value="HD-domain/PDEase-like"/>
    <property type="match status" value="2"/>
</dbReference>
<evidence type="ECO:0000259" key="3">
    <source>
        <dbReference type="PROSITE" id="PS50885"/>
    </source>
</evidence>
<evidence type="ECO:0000256" key="1">
    <source>
        <dbReference type="SAM" id="Coils"/>
    </source>
</evidence>
<dbReference type="InterPro" id="IPR001638">
    <property type="entry name" value="Solute-binding_3/MltF_N"/>
</dbReference>
<feature type="domain" description="HD-GYP" evidence="4">
    <location>
        <begin position="825"/>
        <end position="1028"/>
    </location>
</feature>
<dbReference type="Gene3D" id="3.30.450.20">
    <property type="entry name" value="PAS domain"/>
    <property type="match status" value="2"/>
</dbReference>
<keyword evidence="2" id="KW-0812">Transmembrane</keyword>
<protein>
    <submittedName>
        <fullName evidence="5">Metal dependent phosphohydrolase</fullName>
    </submittedName>
</protein>
<sequence length="1048" mass="118163">MARKQWTYSIRLGVVSIFVFATVLTACVAIGLQYYFNYQQALETAKAQYQATAEQAASELEKLDLRASDVARTLTRQLPLITDTGQINRNTARWFADVLALNPAFYALYIGHDNGDFFELINLEADPQARERLKAHADERWVIMSIRQRQDARQQSYRYLNDKLVTLRQRDVFAAYDPRTRPWYRGANSKRVFKTPVYLFNNNLSGKTYSLRLPGGDAVLGLDVALSSFTRTLVNMPVANGTELYLYDNNGALLASNQPRHQAGPLPSVTPLTLSDDEQALVSKLGPLRVSNELDWPPLDFAIAGQPSGYTIDTLKLISQMTGLQFRFINGENWTGLMALFQQGKIDLLQPVLPSRDNRQRGQLTEPLIQLPFALASRADQDPYTSLSQLQGKTLAVGENWSIIPAIRDSYPTIKLREYASTLDAMKAVVRGDADAVVDNTIVLQYCRHQFFLQALQISQSDTIGLPDSQGSLSLMVHDDQPALLALLNRAIARIPADARQQLAQKWLLDPQSLNRLTATLPYPPLLNPDTREGNLGQFNQDDVQHFFYTRSLGERGAMNFAAVISQPMITGAAADNALLAAGITALCMIILLPFAWLFANPIVRPIKQLEAQSHHVRERRYDRVSRVPTRITETEKLADSLYQMAQAIGQHEKQLEALMEAFIELIAEAIDGKSPYTGTHCARVPILGMMLGDAASLSSDGPFRDFSLDDDKKRREFRIAAWLHDCGKITTPEHIVDKGAKLETIYNRIHEIRTRFEVLWRDAQIDYLTACQANPHQQDELRQRWQQRQQQLQEDFAFIAAANQGSETMSEADKNRVREIGAHTWQRHFDDRLGLSPLQSRQLGPSTTELPVTETLLQDKPEHLLAHEHTTEYDPRLGIRMQAPEWRANLGEVYNLTIERGTLTPEDRFKINEHIINTIRMLDSLPFPEDLAKVPQYASTHHERLDGKGYPRQLTAEQLEIPDRILAVADVFEALTAADRPYKDAKTLSESLAIMKAMVADGHIDGQVFALFLRSGVCLRYAQHYLSESQIDVQDLDAYLPSSPGYS</sequence>
<dbReference type="PROSITE" id="PS51832">
    <property type="entry name" value="HD_GYP"/>
    <property type="match status" value="1"/>
</dbReference>
<dbReference type="GO" id="GO:0007165">
    <property type="term" value="P:signal transduction"/>
    <property type="evidence" value="ECO:0007669"/>
    <property type="project" value="InterPro"/>
</dbReference>
<accession>L0W9U1</accession>
<dbReference type="SMART" id="SM00471">
    <property type="entry name" value="HDc"/>
    <property type="match status" value="1"/>
</dbReference>
<feature type="coiled-coil region" evidence="1">
    <location>
        <begin position="39"/>
        <end position="66"/>
    </location>
</feature>
<evidence type="ECO:0000259" key="4">
    <source>
        <dbReference type="PROSITE" id="PS51832"/>
    </source>
</evidence>
<dbReference type="PANTHER" id="PTHR43155">
    <property type="entry name" value="CYCLIC DI-GMP PHOSPHODIESTERASE PA4108-RELATED"/>
    <property type="match status" value="1"/>
</dbReference>
<dbReference type="CDD" id="cd01007">
    <property type="entry name" value="PBP2_BvgS_HisK_like"/>
    <property type="match status" value="1"/>
</dbReference>
<dbReference type="Pfam" id="PF00497">
    <property type="entry name" value="SBP_bac_3"/>
    <property type="match status" value="1"/>
</dbReference>
<dbReference type="Gene3D" id="6.10.340.10">
    <property type="match status" value="1"/>
</dbReference>
<dbReference type="PROSITE" id="PS50885">
    <property type="entry name" value="HAMP"/>
    <property type="match status" value="1"/>
</dbReference>
<dbReference type="RefSeq" id="WP_008929827.1">
    <property type="nucleotide sequence ID" value="NZ_AMRJ01000024.1"/>
</dbReference>
<feature type="transmembrane region" description="Helical" evidence="2">
    <location>
        <begin position="578"/>
        <end position="600"/>
    </location>
</feature>
<dbReference type="PROSITE" id="PS51257">
    <property type="entry name" value="PROKAR_LIPOPROTEIN"/>
    <property type="match status" value="1"/>
</dbReference>
<comment type="caution">
    <text evidence="5">The sequence shown here is derived from an EMBL/GenBank/DDBJ whole genome shotgun (WGS) entry which is preliminary data.</text>
</comment>
<dbReference type="Gene3D" id="3.40.190.10">
    <property type="entry name" value="Periplasmic binding protein-like II"/>
    <property type="match status" value="2"/>
</dbReference>
<organism evidence="5 6">
    <name type="scientific">Alcanivorax hongdengensis A-11-3</name>
    <dbReference type="NCBI Taxonomy" id="1177179"/>
    <lineage>
        <taxon>Bacteria</taxon>
        <taxon>Pseudomonadati</taxon>
        <taxon>Pseudomonadota</taxon>
        <taxon>Gammaproteobacteria</taxon>
        <taxon>Oceanospirillales</taxon>
        <taxon>Alcanivoracaceae</taxon>
        <taxon>Alcanivorax</taxon>
    </lineage>
</organism>
<dbReference type="Proteomes" id="UP000010164">
    <property type="component" value="Unassembled WGS sequence"/>
</dbReference>
<dbReference type="InterPro" id="IPR003660">
    <property type="entry name" value="HAMP_dom"/>
</dbReference>
<dbReference type="SUPFAM" id="SSF53850">
    <property type="entry name" value="Periplasmic binding protein-like II"/>
    <property type="match status" value="1"/>
</dbReference>
<dbReference type="eggNOG" id="COG0834">
    <property type="taxonomic scope" value="Bacteria"/>
</dbReference>
<feature type="transmembrane region" description="Helical" evidence="2">
    <location>
        <begin position="12"/>
        <end position="36"/>
    </location>
</feature>
<dbReference type="PATRIC" id="fig|1177179.3.peg.2639"/>
<dbReference type="GO" id="GO:0008081">
    <property type="term" value="F:phosphoric diester hydrolase activity"/>
    <property type="evidence" value="ECO:0007669"/>
    <property type="project" value="UniProtKB-ARBA"/>
</dbReference>
<keyword evidence="1" id="KW-0175">Coiled coil</keyword>
<dbReference type="STRING" id="1177179.A11A3_13285"/>
<name>L0W9U1_9GAMM</name>
<dbReference type="Pfam" id="PF13487">
    <property type="entry name" value="HD_5"/>
    <property type="match status" value="1"/>
</dbReference>
<dbReference type="PANTHER" id="PTHR43155:SF2">
    <property type="entry name" value="CYCLIC DI-GMP PHOSPHODIESTERASE PA4108"/>
    <property type="match status" value="1"/>
</dbReference>
<dbReference type="InterPro" id="IPR037522">
    <property type="entry name" value="HD_GYP_dom"/>
</dbReference>
<keyword evidence="2" id="KW-0472">Membrane</keyword>
<dbReference type="InterPro" id="IPR003607">
    <property type="entry name" value="HD/PDEase_dom"/>
</dbReference>
<feature type="domain" description="HAMP" evidence="3">
    <location>
        <begin position="601"/>
        <end position="654"/>
    </location>
</feature>
<proteinExistence type="predicted"/>
<dbReference type="EMBL" id="AMRJ01000024">
    <property type="protein sequence ID" value="EKF73513.1"/>
    <property type="molecule type" value="Genomic_DNA"/>
</dbReference>